<protein>
    <submittedName>
        <fullName evidence="1">Uncharacterized protein</fullName>
    </submittedName>
</protein>
<organism evidence="1 2">
    <name type="scientific">Pisolithus tinctorius Marx 270</name>
    <dbReference type="NCBI Taxonomy" id="870435"/>
    <lineage>
        <taxon>Eukaryota</taxon>
        <taxon>Fungi</taxon>
        <taxon>Dikarya</taxon>
        <taxon>Basidiomycota</taxon>
        <taxon>Agaricomycotina</taxon>
        <taxon>Agaricomycetes</taxon>
        <taxon>Agaricomycetidae</taxon>
        <taxon>Boletales</taxon>
        <taxon>Sclerodermatineae</taxon>
        <taxon>Pisolithaceae</taxon>
        <taxon>Pisolithus</taxon>
    </lineage>
</organism>
<proteinExistence type="predicted"/>
<dbReference type="EMBL" id="KN831950">
    <property type="protein sequence ID" value="KIO11249.1"/>
    <property type="molecule type" value="Genomic_DNA"/>
</dbReference>
<dbReference type="InParanoid" id="A0A0C3PRL0"/>
<gene>
    <name evidence="1" type="ORF">M404DRAFT_838527</name>
</gene>
<reference evidence="1 2" key="1">
    <citation type="submission" date="2014-04" db="EMBL/GenBank/DDBJ databases">
        <authorList>
            <consortium name="DOE Joint Genome Institute"/>
            <person name="Kuo A."/>
            <person name="Kohler A."/>
            <person name="Costa M.D."/>
            <person name="Nagy L.G."/>
            <person name="Floudas D."/>
            <person name="Copeland A."/>
            <person name="Barry K.W."/>
            <person name="Cichocki N."/>
            <person name="Veneault-Fourrey C."/>
            <person name="LaButti K."/>
            <person name="Lindquist E.A."/>
            <person name="Lipzen A."/>
            <person name="Lundell T."/>
            <person name="Morin E."/>
            <person name="Murat C."/>
            <person name="Sun H."/>
            <person name="Tunlid A."/>
            <person name="Henrissat B."/>
            <person name="Grigoriev I.V."/>
            <person name="Hibbett D.S."/>
            <person name="Martin F."/>
            <person name="Nordberg H.P."/>
            <person name="Cantor M.N."/>
            <person name="Hua S.X."/>
        </authorList>
    </citation>
    <scope>NUCLEOTIDE SEQUENCE [LARGE SCALE GENOMIC DNA]</scope>
    <source>
        <strain evidence="1 2">Marx 270</strain>
    </source>
</reference>
<reference evidence="2" key="2">
    <citation type="submission" date="2015-01" db="EMBL/GenBank/DDBJ databases">
        <title>Evolutionary Origins and Diversification of the Mycorrhizal Mutualists.</title>
        <authorList>
            <consortium name="DOE Joint Genome Institute"/>
            <consortium name="Mycorrhizal Genomics Consortium"/>
            <person name="Kohler A."/>
            <person name="Kuo A."/>
            <person name="Nagy L.G."/>
            <person name="Floudas D."/>
            <person name="Copeland A."/>
            <person name="Barry K.W."/>
            <person name="Cichocki N."/>
            <person name="Veneault-Fourrey C."/>
            <person name="LaButti K."/>
            <person name="Lindquist E.A."/>
            <person name="Lipzen A."/>
            <person name="Lundell T."/>
            <person name="Morin E."/>
            <person name="Murat C."/>
            <person name="Riley R."/>
            <person name="Ohm R."/>
            <person name="Sun H."/>
            <person name="Tunlid A."/>
            <person name="Henrissat B."/>
            <person name="Grigoriev I.V."/>
            <person name="Hibbett D.S."/>
            <person name="Martin F."/>
        </authorList>
    </citation>
    <scope>NUCLEOTIDE SEQUENCE [LARGE SCALE GENOMIC DNA]</scope>
    <source>
        <strain evidence="2">Marx 270</strain>
    </source>
</reference>
<name>A0A0C3PRL0_PISTI</name>
<evidence type="ECO:0000313" key="1">
    <source>
        <dbReference type="EMBL" id="KIO11249.1"/>
    </source>
</evidence>
<accession>A0A0C3PRL0</accession>
<dbReference type="Proteomes" id="UP000054217">
    <property type="component" value="Unassembled WGS sequence"/>
</dbReference>
<dbReference type="HOGENOM" id="CLU_2590730_0_0_1"/>
<sequence length="80" mass="9241">MLGLIRCVVFSCHKQVSYIYILMPSAAHVTGMRLWQCTTSGLTHRRYRFQISSLFHQVLTPTARHWTHQPSKRYGAIPAP</sequence>
<keyword evidence="2" id="KW-1185">Reference proteome</keyword>
<evidence type="ECO:0000313" key="2">
    <source>
        <dbReference type="Proteomes" id="UP000054217"/>
    </source>
</evidence>
<dbReference type="AlphaFoldDB" id="A0A0C3PRL0"/>